<evidence type="ECO:0000256" key="2">
    <source>
        <dbReference type="SAM" id="SignalP"/>
    </source>
</evidence>
<feature type="transmembrane region" description="Helical" evidence="1">
    <location>
        <begin position="123"/>
        <end position="147"/>
    </location>
</feature>
<dbReference type="PROSITE" id="PS51257">
    <property type="entry name" value="PROKAR_LIPOPROTEIN"/>
    <property type="match status" value="1"/>
</dbReference>
<keyword evidence="1" id="KW-0812">Transmembrane</keyword>
<proteinExistence type="predicted"/>
<name>A0A915HQX7_ROMCU</name>
<keyword evidence="1" id="KW-0472">Membrane</keyword>
<dbReference type="AlphaFoldDB" id="A0A915HQX7"/>
<protein>
    <submittedName>
        <fullName evidence="4">Uncharacterized protein</fullName>
    </submittedName>
</protein>
<evidence type="ECO:0000313" key="4">
    <source>
        <dbReference type="WBParaSite" id="nRc.2.0.1.t03911-RA"/>
    </source>
</evidence>
<keyword evidence="1" id="KW-1133">Transmembrane helix</keyword>
<evidence type="ECO:0000256" key="1">
    <source>
        <dbReference type="SAM" id="Phobius"/>
    </source>
</evidence>
<organism evidence="3 4">
    <name type="scientific">Romanomermis culicivorax</name>
    <name type="common">Nematode worm</name>
    <dbReference type="NCBI Taxonomy" id="13658"/>
    <lineage>
        <taxon>Eukaryota</taxon>
        <taxon>Metazoa</taxon>
        <taxon>Ecdysozoa</taxon>
        <taxon>Nematoda</taxon>
        <taxon>Enoplea</taxon>
        <taxon>Dorylaimia</taxon>
        <taxon>Mermithida</taxon>
        <taxon>Mermithoidea</taxon>
        <taxon>Mermithidae</taxon>
        <taxon>Romanomermis</taxon>
    </lineage>
</organism>
<sequence>MRFVVFEILAIVSVLLSCLIHGAPRSRINGGENSLKDSQKWRIEAKSLIFETNSINYDGESKNAADKSFLSLKEPGTSYLKKRQTADHTGDEEWQSQGLYQEAAALQSDREPSKAPTAPYGGAMALILILLVIVVASVIGISIYLIIQVVNDGETVNLADAEVQFESQVTLQADEGEEIYAGDEGVVDEDENASASAADNSLLEQLSATFRSKSEKSQIAATT</sequence>
<accession>A0A915HQX7</accession>
<reference evidence="4" key="1">
    <citation type="submission" date="2022-11" db="UniProtKB">
        <authorList>
            <consortium name="WormBaseParasite"/>
        </authorList>
    </citation>
    <scope>IDENTIFICATION</scope>
</reference>
<keyword evidence="3" id="KW-1185">Reference proteome</keyword>
<dbReference type="WBParaSite" id="nRc.2.0.1.t03911-RA">
    <property type="protein sequence ID" value="nRc.2.0.1.t03911-RA"/>
    <property type="gene ID" value="nRc.2.0.1.g03911"/>
</dbReference>
<feature type="chain" id="PRO_5037885427" evidence="2">
    <location>
        <begin position="23"/>
        <end position="223"/>
    </location>
</feature>
<feature type="signal peptide" evidence="2">
    <location>
        <begin position="1"/>
        <end position="22"/>
    </location>
</feature>
<dbReference type="Proteomes" id="UP000887565">
    <property type="component" value="Unplaced"/>
</dbReference>
<evidence type="ECO:0000313" key="3">
    <source>
        <dbReference type="Proteomes" id="UP000887565"/>
    </source>
</evidence>
<keyword evidence="2" id="KW-0732">Signal</keyword>